<dbReference type="InterPro" id="IPR003593">
    <property type="entry name" value="AAA+_ATPase"/>
</dbReference>
<dbReference type="SMART" id="SM00382">
    <property type="entry name" value="AAA"/>
    <property type="match status" value="2"/>
</dbReference>
<sequence>MKHLLQVNNLSVSFRIDDSVTKAVNDVSYYIDQGETISFVGESGSGKSVSQLAVLQLISTPPGSIDNGCVMLEDEEVFKYSANGPEMRKIRGGKIGMVFQEPMTSLNPVKTIGSQLMEPILIHTGVKDKEARKRAISLLSQVGIPDAEKRMGDYPHQFSGGMRQRIMVAIAIAGNPKLIIADEPTTALDVTTQAQILELLKTVSEKNGTSLLIVTHNLGIVARYAQRIYVMYAGRIVESGLSRDIFAHPSHPYTRGLLNAIPRLDDSKERKLQPIDAPAKMPLDDGKRCPFLPRCKYKCDMCFSQGIPDLTESVENGHFAACRLSREELDQIDKNSQDSTRIDRREPLKDNILEINNLSVHFPIKHSVLSSKSTKLTAVDKVSFKVRRGETFGLVGESGCGKTTVARSIVRLINDSEGEIKFNNLDFNVLKSSELRRQRHKIQMIFQDPYSSLDPRKSAGSLVGEPLKIHKLISSGQEYDRRVDELFTLVGLSPSLKNRVAHEFSGGQRQRLGIARALASNPDLIVCDEPISALDVSIQAQIINLLEDLQQELGLTYLFIAHDLSVVKHISDTIAVMYLGKIVESAPCEELYANPMHPYTQALLAAVPIPDPEIELTREKIILPGEVKSLMNRPAGCCFSDRCPYTMDICRKQVPLVKNYGNEHYVACHKLEQ</sequence>
<protein>
    <submittedName>
        <fullName evidence="6">Peptide ABC transporter ATPase</fullName>
    </submittedName>
</protein>
<evidence type="ECO:0000256" key="4">
    <source>
        <dbReference type="ARBA" id="ARBA00022840"/>
    </source>
</evidence>
<dbReference type="SUPFAM" id="SSF52540">
    <property type="entry name" value="P-loop containing nucleoside triphosphate hydrolases"/>
    <property type="match status" value="2"/>
</dbReference>
<evidence type="ECO:0000259" key="5">
    <source>
        <dbReference type="PROSITE" id="PS50893"/>
    </source>
</evidence>
<evidence type="ECO:0000313" key="7">
    <source>
        <dbReference type="Proteomes" id="UP000016860"/>
    </source>
</evidence>
<dbReference type="NCBIfam" id="NF008453">
    <property type="entry name" value="PRK11308.1"/>
    <property type="match status" value="2"/>
</dbReference>
<dbReference type="AlphaFoldDB" id="U4R0Z5"/>
<dbReference type="PATRIC" id="fig|1330534.3.peg.2623"/>
<dbReference type="InterPro" id="IPR013563">
    <property type="entry name" value="Oligopep_ABC_C"/>
</dbReference>
<gene>
    <name evidence="6" type="ORF">L323_13225</name>
</gene>
<evidence type="ECO:0000256" key="1">
    <source>
        <dbReference type="ARBA" id="ARBA00005417"/>
    </source>
</evidence>
<dbReference type="InterPro" id="IPR027417">
    <property type="entry name" value="P-loop_NTPase"/>
</dbReference>
<dbReference type="STRING" id="1330534.L323_13225"/>
<evidence type="ECO:0000256" key="3">
    <source>
        <dbReference type="ARBA" id="ARBA00022741"/>
    </source>
</evidence>
<dbReference type="FunFam" id="3.40.50.300:FF:000016">
    <property type="entry name" value="Oligopeptide ABC transporter ATP-binding component"/>
    <property type="match status" value="2"/>
</dbReference>
<dbReference type="NCBIfam" id="TIGR01727">
    <property type="entry name" value="oligo_HPY"/>
    <property type="match status" value="2"/>
</dbReference>
<reference evidence="6 7" key="1">
    <citation type="journal article" date="2013" name="Genome Announc.">
        <title>Draft Genome Sequence of the Cellulolytic Bacterium Clostridium papyrosolvens C7 (ATCC 700395).</title>
        <authorList>
            <person name="Zepeda V."/>
            <person name="Dassa B."/>
            <person name="Borovok I."/>
            <person name="Lamed R."/>
            <person name="Bayer E.A."/>
            <person name="Cate J.H."/>
        </authorList>
    </citation>
    <scope>NUCLEOTIDE SEQUENCE [LARGE SCALE GENOMIC DNA]</scope>
    <source>
        <strain evidence="6 7">C7</strain>
    </source>
</reference>
<dbReference type="PANTHER" id="PTHR43776">
    <property type="entry name" value="TRANSPORT ATP-BINDING PROTEIN"/>
    <property type="match status" value="1"/>
</dbReference>
<dbReference type="Pfam" id="PF08352">
    <property type="entry name" value="oligo_HPY"/>
    <property type="match status" value="2"/>
</dbReference>
<keyword evidence="2" id="KW-0813">Transport</keyword>
<dbReference type="GO" id="GO:0055085">
    <property type="term" value="P:transmembrane transport"/>
    <property type="evidence" value="ECO:0007669"/>
    <property type="project" value="UniProtKB-ARBA"/>
</dbReference>
<proteinExistence type="inferred from homology"/>
<dbReference type="Pfam" id="PF00005">
    <property type="entry name" value="ABC_tran"/>
    <property type="match status" value="2"/>
</dbReference>
<feature type="domain" description="ABC transporter" evidence="5">
    <location>
        <begin position="5"/>
        <end position="258"/>
    </location>
</feature>
<keyword evidence="3" id="KW-0547">Nucleotide-binding</keyword>
<dbReference type="PROSITE" id="PS00211">
    <property type="entry name" value="ABC_TRANSPORTER_1"/>
    <property type="match status" value="2"/>
</dbReference>
<organism evidence="6 7">
    <name type="scientific">Ruminiclostridium papyrosolvens C7</name>
    <dbReference type="NCBI Taxonomy" id="1330534"/>
    <lineage>
        <taxon>Bacteria</taxon>
        <taxon>Bacillati</taxon>
        <taxon>Bacillota</taxon>
        <taxon>Clostridia</taxon>
        <taxon>Eubacteriales</taxon>
        <taxon>Oscillospiraceae</taxon>
        <taxon>Ruminiclostridium</taxon>
    </lineage>
</organism>
<comment type="caution">
    <text evidence="6">The sequence shown here is derived from an EMBL/GenBank/DDBJ whole genome shotgun (WGS) entry which is preliminary data.</text>
</comment>
<evidence type="ECO:0000313" key="6">
    <source>
        <dbReference type="EMBL" id="EPR10365.1"/>
    </source>
</evidence>
<dbReference type="GO" id="GO:0005524">
    <property type="term" value="F:ATP binding"/>
    <property type="evidence" value="ECO:0007669"/>
    <property type="project" value="UniProtKB-KW"/>
</dbReference>
<evidence type="ECO:0000256" key="2">
    <source>
        <dbReference type="ARBA" id="ARBA00022448"/>
    </source>
</evidence>
<accession>U4R0Z5</accession>
<dbReference type="NCBIfam" id="NF007739">
    <property type="entry name" value="PRK10419.1"/>
    <property type="match status" value="2"/>
</dbReference>
<dbReference type="GO" id="GO:0015833">
    <property type="term" value="P:peptide transport"/>
    <property type="evidence" value="ECO:0007669"/>
    <property type="project" value="InterPro"/>
</dbReference>
<dbReference type="InterPro" id="IPR050319">
    <property type="entry name" value="ABC_transp_ATP-bind"/>
</dbReference>
<dbReference type="PROSITE" id="PS50893">
    <property type="entry name" value="ABC_TRANSPORTER_2"/>
    <property type="match status" value="2"/>
</dbReference>
<dbReference type="OrthoDB" id="9806285at2"/>
<feature type="domain" description="ABC transporter" evidence="5">
    <location>
        <begin position="353"/>
        <end position="604"/>
    </location>
</feature>
<dbReference type="EMBL" id="ATAY01000063">
    <property type="protein sequence ID" value="EPR10365.1"/>
    <property type="molecule type" value="Genomic_DNA"/>
</dbReference>
<dbReference type="CDD" id="cd03257">
    <property type="entry name" value="ABC_NikE_OppD_transporters"/>
    <property type="match status" value="2"/>
</dbReference>
<dbReference type="InterPro" id="IPR003439">
    <property type="entry name" value="ABC_transporter-like_ATP-bd"/>
</dbReference>
<keyword evidence="4" id="KW-0067">ATP-binding</keyword>
<dbReference type="Gene3D" id="3.40.50.300">
    <property type="entry name" value="P-loop containing nucleotide triphosphate hydrolases"/>
    <property type="match status" value="2"/>
</dbReference>
<dbReference type="Proteomes" id="UP000016860">
    <property type="component" value="Unassembled WGS sequence"/>
</dbReference>
<dbReference type="GO" id="GO:0016887">
    <property type="term" value="F:ATP hydrolysis activity"/>
    <property type="evidence" value="ECO:0007669"/>
    <property type="project" value="InterPro"/>
</dbReference>
<name>U4R0Z5_9FIRM</name>
<dbReference type="InterPro" id="IPR017871">
    <property type="entry name" value="ABC_transporter-like_CS"/>
</dbReference>
<comment type="similarity">
    <text evidence="1">Belongs to the ABC transporter superfamily.</text>
</comment>